<dbReference type="VEuPathDB" id="VectorBase:ISCI022628"/>
<evidence type="ECO:0000256" key="1">
    <source>
        <dbReference type="SAM" id="MobiDB-lite"/>
    </source>
</evidence>
<evidence type="ECO:0000313" key="4">
    <source>
        <dbReference type="Proteomes" id="UP000001555"/>
    </source>
</evidence>
<protein>
    <submittedName>
        <fullName evidence="2 3">Uncharacterized protein</fullName>
    </submittedName>
</protein>
<proteinExistence type="predicted"/>
<dbReference type="Proteomes" id="UP000001555">
    <property type="component" value="Unassembled WGS sequence"/>
</dbReference>
<dbReference type="EnsemblMetazoa" id="ISCW022628-RA">
    <property type="protein sequence ID" value="ISCW022628-PA"/>
    <property type="gene ID" value="ISCW022628"/>
</dbReference>
<dbReference type="EMBL" id="DS911923">
    <property type="protein sequence ID" value="EEC16817.1"/>
    <property type="molecule type" value="Genomic_DNA"/>
</dbReference>
<reference evidence="3" key="2">
    <citation type="submission" date="2020-05" db="UniProtKB">
        <authorList>
            <consortium name="EnsemblMetazoa"/>
        </authorList>
    </citation>
    <scope>IDENTIFICATION</scope>
    <source>
        <strain evidence="3">wikel</strain>
    </source>
</reference>
<gene>
    <name evidence="2" type="ORF">IscW_ISCW022628</name>
</gene>
<dbReference type="PaxDb" id="6945-B7QD95"/>
<accession>B7QD95</accession>
<evidence type="ECO:0000313" key="3">
    <source>
        <dbReference type="EnsemblMetazoa" id="ISCW022628-PA"/>
    </source>
</evidence>
<dbReference type="HOGENOM" id="CLU_2040663_0_0_1"/>
<feature type="region of interest" description="Disordered" evidence="1">
    <location>
        <begin position="102"/>
        <end position="121"/>
    </location>
</feature>
<dbReference type="VEuPathDB" id="VectorBase:ISCW022628"/>
<organism>
    <name type="scientific">Ixodes scapularis</name>
    <name type="common">Black-legged tick</name>
    <name type="synonym">Deer tick</name>
    <dbReference type="NCBI Taxonomy" id="6945"/>
    <lineage>
        <taxon>Eukaryota</taxon>
        <taxon>Metazoa</taxon>
        <taxon>Ecdysozoa</taxon>
        <taxon>Arthropoda</taxon>
        <taxon>Chelicerata</taxon>
        <taxon>Arachnida</taxon>
        <taxon>Acari</taxon>
        <taxon>Parasitiformes</taxon>
        <taxon>Ixodida</taxon>
        <taxon>Ixodoidea</taxon>
        <taxon>Ixodidae</taxon>
        <taxon>Ixodinae</taxon>
        <taxon>Ixodes</taxon>
    </lineage>
</organism>
<reference evidence="2 4" key="1">
    <citation type="submission" date="2008-03" db="EMBL/GenBank/DDBJ databases">
        <title>Annotation of Ixodes scapularis.</title>
        <authorList>
            <consortium name="Ixodes scapularis Genome Project Consortium"/>
            <person name="Caler E."/>
            <person name="Hannick L.I."/>
            <person name="Bidwell S."/>
            <person name="Joardar V."/>
            <person name="Thiagarajan M."/>
            <person name="Amedeo P."/>
            <person name="Galinsky K.J."/>
            <person name="Schobel S."/>
            <person name="Inman J."/>
            <person name="Hostetler J."/>
            <person name="Miller J."/>
            <person name="Hammond M."/>
            <person name="Megy K."/>
            <person name="Lawson D."/>
            <person name="Kodira C."/>
            <person name="Sutton G."/>
            <person name="Meyer J."/>
            <person name="Hill C.A."/>
            <person name="Birren B."/>
            <person name="Nene V."/>
            <person name="Collins F."/>
            <person name="Alarcon-Chaidez F."/>
            <person name="Wikel S."/>
            <person name="Strausberg R."/>
        </authorList>
    </citation>
    <scope>NUCLEOTIDE SEQUENCE [LARGE SCALE GENOMIC DNA]</scope>
    <source>
        <strain evidence="4">Wikel</strain>
        <strain evidence="2">Wikel colony</strain>
    </source>
</reference>
<dbReference type="AlphaFoldDB" id="B7QD95"/>
<dbReference type="EMBL" id="ABJB010914147">
    <property type="status" value="NOT_ANNOTATED_CDS"/>
    <property type="molecule type" value="Genomic_DNA"/>
</dbReference>
<keyword evidence="4" id="KW-1185">Reference proteome</keyword>
<feature type="compositionally biased region" description="Basic and acidic residues" evidence="1">
    <location>
        <begin position="102"/>
        <end position="115"/>
    </location>
</feature>
<name>B7QD95_IXOSC</name>
<dbReference type="InParanoid" id="B7QD95"/>
<sequence length="121" mass="13688">MYNSDCGPCSLVRTSHHVGWVRARDRASIHKETSTKNENQQDVQERRYLYTNIPCACMLYTCIDARFLIFQSAVQLGPRMIRLVAGLPCFPCTTYERRLVRKGGGDGAKRSDTLDANRTTG</sequence>
<evidence type="ECO:0000313" key="2">
    <source>
        <dbReference type="EMBL" id="EEC16817.1"/>
    </source>
</evidence>